<keyword evidence="1" id="KW-0547">Nucleotide-binding</keyword>
<dbReference type="SUPFAM" id="SSF54211">
    <property type="entry name" value="Ribosomal protein S5 domain 2-like"/>
    <property type="match status" value="1"/>
</dbReference>
<accession>A0AB33KFG0</accession>
<dbReference type="SMART" id="SM00889">
    <property type="entry name" value="EFG_IV"/>
    <property type="match status" value="1"/>
</dbReference>
<dbReference type="InterPro" id="IPR020568">
    <property type="entry name" value="Ribosomal_Su5_D2-typ_SF"/>
</dbReference>
<proteinExistence type="predicted"/>
<evidence type="ECO:0000256" key="1">
    <source>
        <dbReference type="ARBA" id="ARBA00022741"/>
    </source>
</evidence>
<dbReference type="EMBL" id="AP035884">
    <property type="protein sequence ID" value="BFP50568.1"/>
    <property type="molecule type" value="Genomic_DNA"/>
</dbReference>
<organism evidence="4">
    <name type="scientific">Streptomyces sp. CMC78</name>
    <dbReference type="NCBI Taxonomy" id="3231512"/>
    <lineage>
        <taxon>Bacteria</taxon>
        <taxon>Bacillati</taxon>
        <taxon>Actinomycetota</taxon>
        <taxon>Actinomycetes</taxon>
        <taxon>Kitasatosporales</taxon>
        <taxon>Streptomycetaceae</taxon>
        <taxon>Streptomyces</taxon>
    </lineage>
</organism>
<name>A0AB33KFG0_9ACTN</name>
<gene>
    <name evidence="4" type="ORF">SCMC78_03750</name>
</gene>
<reference evidence="4" key="1">
    <citation type="submission" date="2024-07" db="EMBL/GenBank/DDBJ databases">
        <title>Complete genome sequences of cellulolytic bacteria, Kitasatospora sp. CMC57 and Streptomyces sp. CMC78, isolated from Japanese agricultural soil.</title>
        <authorList>
            <person name="Hashimoto T."/>
            <person name="Ito M."/>
            <person name="Iwamoto M."/>
            <person name="Fukahori D."/>
            <person name="Shoda T."/>
            <person name="Sakoda M."/>
            <person name="Morohoshi T."/>
            <person name="Mitsuboshi M."/>
            <person name="Nishizawa T."/>
        </authorList>
    </citation>
    <scope>NUCLEOTIDE SEQUENCE</scope>
    <source>
        <strain evidence="4">CMC78</strain>
    </source>
</reference>
<evidence type="ECO:0000313" key="4">
    <source>
        <dbReference type="EMBL" id="BFP50568.1"/>
    </source>
</evidence>
<dbReference type="Pfam" id="PF03764">
    <property type="entry name" value="EFG_IV"/>
    <property type="match status" value="1"/>
</dbReference>
<feature type="domain" description="Translation elongation factor EFG/EF2" evidence="3">
    <location>
        <begin position="6"/>
        <end position="127"/>
    </location>
</feature>
<evidence type="ECO:0000256" key="2">
    <source>
        <dbReference type="ARBA" id="ARBA00023134"/>
    </source>
</evidence>
<dbReference type="AlphaFoldDB" id="A0AB33KFG0"/>
<dbReference type="GO" id="GO:0005525">
    <property type="term" value="F:GTP binding"/>
    <property type="evidence" value="ECO:0007669"/>
    <property type="project" value="UniProtKB-KW"/>
</dbReference>
<protein>
    <recommendedName>
        <fullName evidence="3">Translation elongation factor EFG/EF2 domain-containing protein</fullName>
    </recommendedName>
</protein>
<dbReference type="KEGG" id="stcm:SCMC78_03750"/>
<dbReference type="InterPro" id="IPR014721">
    <property type="entry name" value="Ribsml_uS5_D2-typ_fold_subgr"/>
</dbReference>
<dbReference type="RefSeq" id="WP_397720442.1">
    <property type="nucleotide sequence ID" value="NZ_AP035884.1"/>
</dbReference>
<dbReference type="Gene3D" id="3.30.230.10">
    <property type="match status" value="1"/>
</dbReference>
<keyword evidence="2" id="KW-0342">GTP-binding</keyword>
<dbReference type="InterPro" id="IPR005517">
    <property type="entry name" value="Transl_elong_EFG/EF2_IV"/>
</dbReference>
<evidence type="ECO:0000259" key="3">
    <source>
        <dbReference type="SMART" id="SM00889"/>
    </source>
</evidence>
<sequence length="138" mass="14728">MTTETRTAFPPRPLRGVKAVYARQAGCPSSFALAVADFEPWLEGVEFETADTSTVPGWSAAEVAELHEAFGVGVREELADPAALVPGTAVAVAVVLRSIKVHEVDTHPRAFRQAGRQAVRNALAQAYGPPATPWPRLP</sequence>